<feature type="transmembrane region" description="Helical" evidence="1">
    <location>
        <begin position="20"/>
        <end position="47"/>
    </location>
</feature>
<keyword evidence="3" id="KW-1185">Reference proteome</keyword>
<dbReference type="OrthoDB" id="3039972at2759"/>
<evidence type="ECO:0000256" key="1">
    <source>
        <dbReference type="SAM" id="Phobius"/>
    </source>
</evidence>
<evidence type="ECO:0000313" key="2">
    <source>
        <dbReference type="EMBL" id="KAF9450831.1"/>
    </source>
</evidence>
<dbReference type="Proteomes" id="UP000807342">
    <property type="component" value="Unassembled WGS sequence"/>
</dbReference>
<keyword evidence="1" id="KW-0812">Transmembrane</keyword>
<keyword evidence="1" id="KW-1133">Transmembrane helix</keyword>
<organism evidence="2 3">
    <name type="scientific">Macrolepiota fuliginosa MF-IS2</name>
    <dbReference type="NCBI Taxonomy" id="1400762"/>
    <lineage>
        <taxon>Eukaryota</taxon>
        <taxon>Fungi</taxon>
        <taxon>Dikarya</taxon>
        <taxon>Basidiomycota</taxon>
        <taxon>Agaricomycotina</taxon>
        <taxon>Agaricomycetes</taxon>
        <taxon>Agaricomycetidae</taxon>
        <taxon>Agaricales</taxon>
        <taxon>Agaricineae</taxon>
        <taxon>Agaricaceae</taxon>
        <taxon>Macrolepiota</taxon>
    </lineage>
</organism>
<protein>
    <submittedName>
        <fullName evidence="2">Uncharacterized protein</fullName>
    </submittedName>
</protein>
<name>A0A9P6C3L4_9AGAR</name>
<feature type="transmembrane region" description="Helical" evidence="1">
    <location>
        <begin position="217"/>
        <end position="237"/>
    </location>
</feature>
<keyword evidence="1" id="KW-0472">Membrane</keyword>
<gene>
    <name evidence="2" type="ORF">P691DRAFT_809354</name>
</gene>
<proteinExistence type="predicted"/>
<evidence type="ECO:0000313" key="3">
    <source>
        <dbReference type="Proteomes" id="UP000807342"/>
    </source>
</evidence>
<feature type="transmembrane region" description="Helical" evidence="1">
    <location>
        <begin position="243"/>
        <end position="263"/>
    </location>
</feature>
<accession>A0A9P6C3L4</accession>
<feature type="transmembrane region" description="Helical" evidence="1">
    <location>
        <begin position="174"/>
        <end position="196"/>
    </location>
</feature>
<comment type="caution">
    <text evidence="2">The sequence shown here is derived from an EMBL/GenBank/DDBJ whole genome shotgun (WGS) entry which is preliminary data.</text>
</comment>
<feature type="transmembrane region" description="Helical" evidence="1">
    <location>
        <begin position="142"/>
        <end position="162"/>
    </location>
</feature>
<feature type="transmembrane region" description="Helical" evidence="1">
    <location>
        <begin position="116"/>
        <end position="135"/>
    </location>
</feature>
<reference evidence="2" key="1">
    <citation type="submission" date="2020-11" db="EMBL/GenBank/DDBJ databases">
        <authorList>
            <consortium name="DOE Joint Genome Institute"/>
            <person name="Ahrendt S."/>
            <person name="Riley R."/>
            <person name="Andreopoulos W."/>
            <person name="Labutti K."/>
            <person name="Pangilinan J."/>
            <person name="Ruiz-Duenas F.J."/>
            <person name="Barrasa J.M."/>
            <person name="Sanchez-Garcia M."/>
            <person name="Camarero S."/>
            <person name="Miyauchi S."/>
            <person name="Serrano A."/>
            <person name="Linde D."/>
            <person name="Babiker R."/>
            <person name="Drula E."/>
            <person name="Ayuso-Fernandez I."/>
            <person name="Pacheco R."/>
            <person name="Padilla G."/>
            <person name="Ferreira P."/>
            <person name="Barriuso J."/>
            <person name="Kellner H."/>
            <person name="Castanera R."/>
            <person name="Alfaro M."/>
            <person name="Ramirez L."/>
            <person name="Pisabarro A.G."/>
            <person name="Kuo A."/>
            <person name="Tritt A."/>
            <person name="Lipzen A."/>
            <person name="He G."/>
            <person name="Yan M."/>
            <person name="Ng V."/>
            <person name="Cullen D."/>
            <person name="Martin F."/>
            <person name="Rosso M.-N."/>
            <person name="Henrissat B."/>
            <person name="Hibbett D."/>
            <person name="Martinez A.T."/>
            <person name="Grigoriev I.V."/>
        </authorList>
    </citation>
    <scope>NUCLEOTIDE SEQUENCE</scope>
    <source>
        <strain evidence="2">MF-IS2</strain>
    </source>
</reference>
<feature type="transmembrane region" description="Helical" evidence="1">
    <location>
        <begin position="59"/>
        <end position="79"/>
    </location>
</feature>
<dbReference type="AlphaFoldDB" id="A0A9P6C3L4"/>
<sequence length="365" mass="41080">MSNGFHTLLSFSTGETYYSTGVYTSAMLFEMFLFGLYVALFGSCLHIFFRNRRSLQKPILTAIVLMFMLATADIVWGILNMHLYILHSEPDSDFSDLIEDDDDETEIPIKVLQYKFLLYITSNIIADSLLIYRCYTLWNNSIRVIVLPCFVLLGGTACGYAFVGLSDDEYPFRFLLSIFLFSTLALNSVVTSLMAGRIWWIARQTRSILGPRLMKRYRTAIAIFIESGLVYSVYVILDVVLHILLLDAGLVQMVGLVPTLMIVQIGVSRAHTNTTMATTNNLTTYKDETETTSIGNFDSRQFTEYIYADPESQRIQSHHTGTMSAAAAPPLVIPAPPYRVDSVERYRVGYPTSPASDETRVAESP</sequence>
<dbReference type="EMBL" id="MU151096">
    <property type="protein sequence ID" value="KAF9450831.1"/>
    <property type="molecule type" value="Genomic_DNA"/>
</dbReference>